<evidence type="ECO:0000313" key="1">
    <source>
        <dbReference type="EMBL" id="OYX31732.1"/>
    </source>
</evidence>
<dbReference type="PANTHER" id="PTHR21485">
    <property type="entry name" value="HAD SUPERFAMILY MEMBERS CMAS AND KDSC"/>
    <property type="match status" value="1"/>
</dbReference>
<dbReference type="CDD" id="cd02513">
    <property type="entry name" value="CMP-NeuAc_Synthase"/>
    <property type="match status" value="1"/>
</dbReference>
<sequence>MVGEGANVGRVLGLVPARAGSQGLPGKNTRDLAGRPMVAWTLEACRESTVLDQVVVSTDDEAVAGIATDLGFAPPFRRPAALSGPTASVIDAIEHALEQIEGRWDYVVLLQPTSPLRLGADIDGAVRLCHDTGAPAVIGVSPVLKPQTFYGRLTPDGTLRADAARPDEPVVINGAVYVGRPEVLLKSRTFQGSGTRGWLMPPERGWDVDTAFDFTVCEALWPHVRGEGAAPLDSIRR</sequence>
<dbReference type="Proteomes" id="UP000215595">
    <property type="component" value="Unassembled WGS sequence"/>
</dbReference>
<dbReference type="Pfam" id="PF02348">
    <property type="entry name" value="CTP_transf_3"/>
    <property type="match status" value="1"/>
</dbReference>
<dbReference type="InterPro" id="IPR050793">
    <property type="entry name" value="CMP-NeuNAc_synthase"/>
</dbReference>
<name>A0A258FIZ2_9CAUL</name>
<evidence type="ECO:0008006" key="3">
    <source>
        <dbReference type="Google" id="ProtNLM"/>
    </source>
</evidence>
<dbReference type="AlphaFoldDB" id="A0A258FIZ2"/>
<dbReference type="PANTHER" id="PTHR21485:SF6">
    <property type="entry name" value="N-ACYLNEURAMINATE CYTIDYLYLTRANSFERASE-RELATED"/>
    <property type="match status" value="1"/>
</dbReference>
<accession>A0A258FIZ2</accession>
<evidence type="ECO:0000313" key="2">
    <source>
        <dbReference type="Proteomes" id="UP000215595"/>
    </source>
</evidence>
<dbReference type="GO" id="GO:0008781">
    <property type="term" value="F:N-acylneuraminate cytidylyltransferase activity"/>
    <property type="evidence" value="ECO:0007669"/>
    <property type="project" value="TreeGrafter"/>
</dbReference>
<reference evidence="1 2" key="1">
    <citation type="submission" date="2017-03" db="EMBL/GenBank/DDBJ databases">
        <title>Lifting the veil on microbial sulfur biogeochemistry in mining wastewaters.</title>
        <authorList>
            <person name="Kantor R.S."/>
            <person name="Colenbrander Nelson T."/>
            <person name="Marshall S."/>
            <person name="Bennett D."/>
            <person name="Apte S."/>
            <person name="Camacho D."/>
            <person name="Thomas B.C."/>
            <person name="Warren L.A."/>
            <person name="Banfield J.F."/>
        </authorList>
    </citation>
    <scope>NUCLEOTIDE SEQUENCE [LARGE SCALE GENOMIC DNA]</scope>
    <source>
        <strain evidence="1">32-69-9</strain>
    </source>
</reference>
<organism evidence="1 2">
    <name type="scientific">Brevundimonas subvibrioides</name>
    <dbReference type="NCBI Taxonomy" id="74313"/>
    <lineage>
        <taxon>Bacteria</taxon>
        <taxon>Pseudomonadati</taxon>
        <taxon>Pseudomonadota</taxon>
        <taxon>Alphaproteobacteria</taxon>
        <taxon>Caulobacterales</taxon>
        <taxon>Caulobacteraceae</taxon>
        <taxon>Brevundimonas</taxon>
    </lineage>
</organism>
<dbReference type="SUPFAM" id="SSF53448">
    <property type="entry name" value="Nucleotide-diphospho-sugar transferases"/>
    <property type="match status" value="1"/>
</dbReference>
<proteinExistence type="predicted"/>
<dbReference type="EMBL" id="NCEB01000029">
    <property type="protein sequence ID" value="OYX31732.1"/>
    <property type="molecule type" value="Genomic_DNA"/>
</dbReference>
<gene>
    <name evidence="1" type="ORF">B7Z01_12285</name>
</gene>
<protein>
    <recommendedName>
        <fullName evidence="3">Acylneuraminate cytidylyltransferase</fullName>
    </recommendedName>
</protein>
<comment type="caution">
    <text evidence="1">The sequence shown here is derived from an EMBL/GenBank/DDBJ whole genome shotgun (WGS) entry which is preliminary data.</text>
</comment>
<dbReference type="Gene3D" id="3.90.550.10">
    <property type="entry name" value="Spore Coat Polysaccharide Biosynthesis Protein SpsA, Chain A"/>
    <property type="match status" value="1"/>
</dbReference>
<dbReference type="InterPro" id="IPR029044">
    <property type="entry name" value="Nucleotide-diphossugar_trans"/>
</dbReference>
<dbReference type="InterPro" id="IPR003329">
    <property type="entry name" value="Cytidylyl_trans"/>
</dbReference>